<dbReference type="SUPFAM" id="SSF52047">
    <property type="entry name" value="RNI-like"/>
    <property type="match status" value="1"/>
</dbReference>
<dbReference type="Proteomes" id="UP001215280">
    <property type="component" value="Unassembled WGS sequence"/>
</dbReference>
<evidence type="ECO:0000313" key="2">
    <source>
        <dbReference type="Proteomes" id="UP001215280"/>
    </source>
</evidence>
<proteinExistence type="predicted"/>
<reference evidence="1" key="1">
    <citation type="submission" date="2023-03" db="EMBL/GenBank/DDBJ databases">
        <title>Massive genome expansion in bonnet fungi (Mycena s.s.) driven by repeated elements and novel gene families across ecological guilds.</title>
        <authorList>
            <consortium name="Lawrence Berkeley National Laboratory"/>
            <person name="Harder C.B."/>
            <person name="Miyauchi S."/>
            <person name="Viragh M."/>
            <person name="Kuo A."/>
            <person name="Thoen E."/>
            <person name="Andreopoulos B."/>
            <person name="Lu D."/>
            <person name="Skrede I."/>
            <person name="Drula E."/>
            <person name="Henrissat B."/>
            <person name="Morin E."/>
            <person name="Kohler A."/>
            <person name="Barry K."/>
            <person name="LaButti K."/>
            <person name="Morin E."/>
            <person name="Salamov A."/>
            <person name="Lipzen A."/>
            <person name="Mereny Z."/>
            <person name="Hegedus B."/>
            <person name="Baldrian P."/>
            <person name="Stursova M."/>
            <person name="Weitz H."/>
            <person name="Taylor A."/>
            <person name="Grigoriev I.V."/>
            <person name="Nagy L.G."/>
            <person name="Martin F."/>
            <person name="Kauserud H."/>
        </authorList>
    </citation>
    <scope>NUCLEOTIDE SEQUENCE</scope>
    <source>
        <strain evidence="1">CBHHK188m</strain>
    </source>
</reference>
<keyword evidence="2" id="KW-1185">Reference proteome</keyword>
<name>A0AAD7MX32_9AGAR</name>
<evidence type="ECO:0008006" key="3">
    <source>
        <dbReference type="Google" id="ProtNLM"/>
    </source>
</evidence>
<dbReference type="EMBL" id="JARJLG010000160">
    <property type="protein sequence ID" value="KAJ7734562.1"/>
    <property type="molecule type" value="Genomic_DNA"/>
</dbReference>
<evidence type="ECO:0000313" key="1">
    <source>
        <dbReference type="EMBL" id="KAJ7734562.1"/>
    </source>
</evidence>
<protein>
    <recommendedName>
        <fullName evidence="3">F-box domain-containing protein</fullName>
    </recommendedName>
</protein>
<comment type="caution">
    <text evidence="1">The sequence shown here is derived from an EMBL/GenBank/DDBJ whole genome shotgun (WGS) entry which is preliminary data.</text>
</comment>
<accession>A0AAD7MX32</accession>
<organism evidence="1 2">
    <name type="scientific">Mycena maculata</name>
    <dbReference type="NCBI Taxonomy" id="230809"/>
    <lineage>
        <taxon>Eukaryota</taxon>
        <taxon>Fungi</taxon>
        <taxon>Dikarya</taxon>
        <taxon>Basidiomycota</taxon>
        <taxon>Agaricomycotina</taxon>
        <taxon>Agaricomycetes</taxon>
        <taxon>Agaricomycetidae</taxon>
        <taxon>Agaricales</taxon>
        <taxon>Marasmiineae</taxon>
        <taxon>Mycenaceae</taxon>
        <taxon>Mycena</taxon>
    </lineage>
</organism>
<dbReference type="AlphaFoldDB" id="A0AAD7MX32"/>
<gene>
    <name evidence="1" type="ORF">DFH07DRAFT_844724</name>
</gene>
<sequence>MTCLPQELLDTIIDEIQDTSTLQSCALVATSFVAPCQRKIFRMLYFHAVKKATSPRPKAFTESPHLAAYVRDLTIELPRAASEWVVLDLEVLRLVHNVERLVLDGRYMGYEIPRGAASALLDYLGRPSLRRLHLMNLRRAPSALIVAATLIPTVSLSNVTVDSDEDGSVATQPRLRHLALSGAGGMVLSVCNVLLKPRTLPLTQYIERLELRMNAHSRESDQPLLAACATTLQYLVLDVGALDAPITIPHLPLVHRLEIKILVGENTNTTNRRFPPLLSSTLSQMTTSLPLVEHITFSFAVMPLLSDISEWDAEPLTIFGPSFLAERRELRHLRQVHCRVSPAFELSSDGAHSMRTLFGIFVKAVEKSMPALEGTGILTCYSHIDPLS</sequence>